<dbReference type="Proteomes" id="UP000193811">
    <property type="component" value="Unassembled WGS sequence"/>
</dbReference>
<dbReference type="EMBL" id="CTEF01000002">
    <property type="protein sequence ID" value="CQD15870.1"/>
    <property type="molecule type" value="Genomic_DNA"/>
</dbReference>
<gene>
    <name evidence="2" type="ORF">AWB98_02375</name>
    <name evidence="1" type="ORF">BN970_03346</name>
</gene>
<dbReference type="Proteomes" id="UP000182227">
    <property type="component" value="Unassembled WGS sequence"/>
</dbReference>
<proteinExistence type="predicted"/>
<organism evidence="1 3">
    <name type="scientific">Mycolicibacterium conceptionense</name>
    <dbReference type="NCBI Taxonomy" id="451644"/>
    <lineage>
        <taxon>Bacteria</taxon>
        <taxon>Bacillati</taxon>
        <taxon>Actinomycetota</taxon>
        <taxon>Actinomycetes</taxon>
        <taxon>Mycobacteriales</taxon>
        <taxon>Mycobacteriaceae</taxon>
        <taxon>Mycolicibacterium</taxon>
    </lineage>
</organism>
<accession>A0A0U1DGI8</accession>
<name>A0A0U1DGI8_9MYCO</name>
<sequence>MAAYDAVAEWLDRADNGAALIGCTPSMVAGVAIKAYRTALLSVGHEDLSAHLTGAAIRANTGHPDVLIDAFASSLLADYRITRK</sequence>
<dbReference type="EMBL" id="LQOP01000040">
    <property type="protein sequence ID" value="ORV19748.1"/>
    <property type="molecule type" value="Genomic_DNA"/>
</dbReference>
<reference evidence="1 3" key="1">
    <citation type="submission" date="2015-03" db="EMBL/GenBank/DDBJ databases">
        <authorList>
            <person name="Murphy D."/>
        </authorList>
    </citation>
    <scope>NUCLEOTIDE SEQUENCE [LARGE SCALE GENOMIC DNA]</scope>
    <source>
        <strain evidence="1 3">D16</strain>
    </source>
</reference>
<dbReference type="AlphaFoldDB" id="A0A0U1DGI8"/>
<evidence type="ECO:0000313" key="4">
    <source>
        <dbReference type="Proteomes" id="UP000193811"/>
    </source>
</evidence>
<evidence type="ECO:0000313" key="3">
    <source>
        <dbReference type="Proteomes" id="UP000182227"/>
    </source>
</evidence>
<evidence type="ECO:0000313" key="2">
    <source>
        <dbReference type="EMBL" id="ORV19748.1"/>
    </source>
</evidence>
<protein>
    <submittedName>
        <fullName evidence="1">Uncharacterized protein</fullName>
    </submittedName>
</protein>
<keyword evidence="4" id="KW-1185">Reference proteome</keyword>
<reference evidence="2 4" key="2">
    <citation type="submission" date="2016-01" db="EMBL/GenBank/DDBJ databases">
        <title>The new phylogeny of the genus Mycobacterium.</title>
        <authorList>
            <person name="Tarcisio F."/>
            <person name="Conor M."/>
            <person name="Antonella G."/>
            <person name="Elisabetta G."/>
            <person name="Giulia F.S."/>
            <person name="Sara T."/>
            <person name="Anna F."/>
            <person name="Clotilde B."/>
            <person name="Roberto B."/>
            <person name="Veronica D.S."/>
            <person name="Fabio R."/>
            <person name="Monica P."/>
            <person name="Olivier J."/>
            <person name="Enrico T."/>
            <person name="Nicola S."/>
        </authorList>
    </citation>
    <scope>NUCLEOTIDE SEQUENCE [LARGE SCALE GENOMIC DNA]</scope>
    <source>
        <strain evidence="2 4">CCUG 50187</strain>
    </source>
</reference>
<evidence type="ECO:0000313" key="1">
    <source>
        <dbReference type="EMBL" id="CQD15870.1"/>
    </source>
</evidence>